<dbReference type="AlphaFoldDB" id="A0A7G2CBY0"/>
<sequence length="196" mass="21997">MESTLTEEELRVLLPYFDARQDMQIGGWVMIRPARMELLLTPLVKKWESAGECPAGFPPRRPLTIRSSETLTAKQKQVGLTYTLAPLSVARQIFSLTRKQITTNVPFLDEEGTLFLHLRHGLLTPSVPPELGGTSGLEVILMPNCGTNPGEDRFLRRIIFLESGFQSARDGVAPAWLHEVSCRAKEEWRAHFAQGN</sequence>
<dbReference type="EMBL" id="LR877152">
    <property type="protein sequence ID" value="CAD2217320.1"/>
    <property type="molecule type" value="Genomic_DNA"/>
</dbReference>
<proteinExistence type="predicted"/>
<keyword evidence="2" id="KW-1185">Reference proteome</keyword>
<evidence type="ECO:0000313" key="1">
    <source>
        <dbReference type="EMBL" id="CAD2217320.1"/>
    </source>
</evidence>
<gene>
    <name evidence="1" type="ORF">ADEAN_000479800</name>
</gene>
<protein>
    <submittedName>
        <fullName evidence="1">Uncharacterized protein</fullName>
    </submittedName>
</protein>
<organism evidence="1 2">
    <name type="scientific">Angomonas deanei</name>
    <dbReference type="NCBI Taxonomy" id="59799"/>
    <lineage>
        <taxon>Eukaryota</taxon>
        <taxon>Discoba</taxon>
        <taxon>Euglenozoa</taxon>
        <taxon>Kinetoplastea</taxon>
        <taxon>Metakinetoplastina</taxon>
        <taxon>Trypanosomatida</taxon>
        <taxon>Trypanosomatidae</taxon>
        <taxon>Strigomonadinae</taxon>
        <taxon>Angomonas</taxon>
    </lineage>
</organism>
<evidence type="ECO:0000313" key="2">
    <source>
        <dbReference type="Proteomes" id="UP000515908"/>
    </source>
</evidence>
<dbReference type="VEuPathDB" id="TriTrypDB:ADEAN_000479800"/>
<reference evidence="1 2" key="1">
    <citation type="submission" date="2020-08" db="EMBL/GenBank/DDBJ databases">
        <authorList>
            <person name="Newling K."/>
            <person name="Davey J."/>
            <person name="Forrester S."/>
        </authorList>
    </citation>
    <scope>NUCLEOTIDE SEQUENCE [LARGE SCALE GENOMIC DNA]</scope>
    <source>
        <strain evidence="2">Crithidia deanei Carvalho (ATCC PRA-265)</strain>
    </source>
</reference>
<dbReference type="Proteomes" id="UP000515908">
    <property type="component" value="Chromosome 08"/>
</dbReference>
<accession>A0A7G2CBY0</accession>
<name>A0A7G2CBY0_9TRYP</name>